<evidence type="ECO:0000313" key="1">
    <source>
        <dbReference type="EMBL" id="KZV93385.1"/>
    </source>
</evidence>
<keyword evidence="2" id="KW-1185">Reference proteome</keyword>
<evidence type="ECO:0000313" key="2">
    <source>
        <dbReference type="Proteomes" id="UP000077266"/>
    </source>
</evidence>
<proteinExistence type="predicted"/>
<reference evidence="1 2" key="1">
    <citation type="journal article" date="2016" name="Mol. Biol. Evol.">
        <title>Comparative Genomics of Early-Diverging Mushroom-Forming Fungi Provides Insights into the Origins of Lignocellulose Decay Capabilities.</title>
        <authorList>
            <person name="Nagy L.G."/>
            <person name="Riley R."/>
            <person name="Tritt A."/>
            <person name="Adam C."/>
            <person name="Daum C."/>
            <person name="Floudas D."/>
            <person name="Sun H."/>
            <person name="Yadav J.S."/>
            <person name="Pangilinan J."/>
            <person name="Larsson K.H."/>
            <person name="Matsuura K."/>
            <person name="Barry K."/>
            <person name="Labutti K."/>
            <person name="Kuo R."/>
            <person name="Ohm R.A."/>
            <person name="Bhattacharya S.S."/>
            <person name="Shirouzu T."/>
            <person name="Yoshinaga Y."/>
            <person name="Martin F.M."/>
            <person name="Grigoriev I.V."/>
            <person name="Hibbett D.S."/>
        </authorList>
    </citation>
    <scope>NUCLEOTIDE SEQUENCE [LARGE SCALE GENOMIC DNA]</scope>
    <source>
        <strain evidence="1 2">HHB12029</strain>
    </source>
</reference>
<organism evidence="1 2">
    <name type="scientific">Exidia glandulosa HHB12029</name>
    <dbReference type="NCBI Taxonomy" id="1314781"/>
    <lineage>
        <taxon>Eukaryota</taxon>
        <taxon>Fungi</taxon>
        <taxon>Dikarya</taxon>
        <taxon>Basidiomycota</taxon>
        <taxon>Agaricomycotina</taxon>
        <taxon>Agaricomycetes</taxon>
        <taxon>Auriculariales</taxon>
        <taxon>Exidiaceae</taxon>
        <taxon>Exidia</taxon>
    </lineage>
</organism>
<protein>
    <submittedName>
        <fullName evidence="1">Uncharacterized protein</fullName>
    </submittedName>
</protein>
<dbReference type="AlphaFoldDB" id="A0A165IGT5"/>
<dbReference type="InParanoid" id="A0A165IGT5"/>
<dbReference type="OrthoDB" id="2816594at2759"/>
<name>A0A165IGT5_EXIGL</name>
<accession>A0A165IGT5</accession>
<gene>
    <name evidence="1" type="ORF">EXIGLDRAFT_717357</name>
</gene>
<sequence length="85" mass="9287">MCHRQRFYTRHARCGHLSYIAGGDVKVDCNSATCAHSAAHPANCPNCPQRLCTQWMRQAERIVRNTLPNLCPDCTANAAQGTGSA</sequence>
<dbReference type="Proteomes" id="UP000077266">
    <property type="component" value="Unassembled WGS sequence"/>
</dbReference>
<dbReference type="EMBL" id="KV425991">
    <property type="protein sequence ID" value="KZV93385.1"/>
    <property type="molecule type" value="Genomic_DNA"/>
</dbReference>